<reference evidence="2" key="1">
    <citation type="submission" date="2020-06" db="EMBL/GenBank/DDBJ databases">
        <title>Insight into the genomes of haloalkaliphilic bacilli from Kenyan soda lakes.</title>
        <authorList>
            <person name="Mwirichia R."/>
            <person name="Villamizar G.C."/>
            <person name="Poehlein A."/>
            <person name="Mugweru J."/>
            <person name="Kipnyargis A."/>
            <person name="Kiplimo D."/>
            <person name="Orwa P."/>
            <person name="Daniel R."/>
        </authorList>
    </citation>
    <scope>NUCLEOTIDE SEQUENCE</scope>
    <source>
        <strain evidence="2">B1096_S55</strain>
    </source>
</reference>
<comment type="caution">
    <text evidence="2">The sequence shown here is derived from an EMBL/GenBank/DDBJ whole genome shotgun (WGS) entry which is preliminary data.</text>
</comment>
<keyword evidence="3" id="KW-1185">Reference proteome</keyword>
<keyword evidence="1" id="KW-1133">Transmembrane helix</keyword>
<evidence type="ECO:0000256" key="1">
    <source>
        <dbReference type="SAM" id="Phobius"/>
    </source>
</evidence>
<dbReference type="AlphaFoldDB" id="A0A9Q4AZM0"/>
<accession>A0A9Q4AZM0</accession>
<sequence length="52" mass="5983">MIQALIFTITIFIGWLIFDAIKHKKLLKENLISGLLTAVVAGVFWYILFIVF</sequence>
<dbReference type="RefSeq" id="WP_257820000.1">
    <property type="nucleotide sequence ID" value="NZ_JABXYM010000001.1"/>
</dbReference>
<gene>
    <name evidence="2" type="ORF">HXA33_02000</name>
</gene>
<organism evidence="2 3">
    <name type="scientific">Salipaludibacillus agaradhaerens</name>
    <name type="common">Bacillus agaradhaerens</name>
    <dbReference type="NCBI Taxonomy" id="76935"/>
    <lineage>
        <taxon>Bacteria</taxon>
        <taxon>Bacillati</taxon>
        <taxon>Bacillota</taxon>
        <taxon>Bacilli</taxon>
        <taxon>Bacillales</taxon>
        <taxon>Bacillaceae</taxon>
    </lineage>
</organism>
<dbReference type="EMBL" id="JABXYM010000001">
    <property type="protein sequence ID" value="MCR6095305.1"/>
    <property type="molecule type" value="Genomic_DNA"/>
</dbReference>
<evidence type="ECO:0000313" key="2">
    <source>
        <dbReference type="EMBL" id="MCR6095305.1"/>
    </source>
</evidence>
<evidence type="ECO:0000313" key="3">
    <source>
        <dbReference type="Proteomes" id="UP001057753"/>
    </source>
</evidence>
<feature type="transmembrane region" description="Helical" evidence="1">
    <location>
        <begin position="30"/>
        <end position="51"/>
    </location>
</feature>
<protein>
    <submittedName>
        <fullName evidence="2">Uncharacterized protein</fullName>
    </submittedName>
</protein>
<proteinExistence type="predicted"/>
<dbReference type="Proteomes" id="UP001057753">
    <property type="component" value="Unassembled WGS sequence"/>
</dbReference>
<name>A0A9Q4AZM0_SALAG</name>
<keyword evidence="1" id="KW-0812">Transmembrane</keyword>
<keyword evidence="1" id="KW-0472">Membrane</keyword>